<feature type="compositionally biased region" description="Basic and acidic residues" evidence="1">
    <location>
        <begin position="266"/>
        <end position="275"/>
    </location>
</feature>
<evidence type="ECO:0000313" key="2">
    <source>
        <dbReference type="EMBL" id="KHN99141.1"/>
    </source>
</evidence>
<feature type="region of interest" description="Disordered" evidence="1">
    <location>
        <begin position="263"/>
        <end position="316"/>
    </location>
</feature>
<gene>
    <name evidence="2" type="ORF">MAM_02839</name>
</gene>
<feature type="compositionally biased region" description="Basic and acidic residues" evidence="1">
    <location>
        <begin position="375"/>
        <end position="388"/>
    </location>
</feature>
<proteinExistence type="predicted"/>
<dbReference type="Proteomes" id="UP000030816">
    <property type="component" value="Unassembled WGS sequence"/>
</dbReference>
<dbReference type="GeneID" id="63737294"/>
<protein>
    <submittedName>
        <fullName evidence="2">Uncharacterized protein</fullName>
    </submittedName>
</protein>
<dbReference type="RefSeq" id="XP_040680207.1">
    <property type="nucleotide sequence ID" value="XM_040821638.1"/>
</dbReference>
<evidence type="ECO:0000256" key="1">
    <source>
        <dbReference type="SAM" id="MobiDB-lite"/>
    </source>
</evidence>
<keyword evidence="3" id="KW-1185">Reference proteome</keyword>
<name>A0A0B2WSU4_METAS</name>
<dbReference type="EMBL" id="AZHE01000005">
    <property type="protein sequence ID" value="KHN99141.1"/>
    <property type="molecule type" value="Genomic_DNA"/>
</dbReference>
<evidence type="ECO:0000313" key="3">
    <source>
        <dbReference type="Proteomes" id="UP000030816"/>
    </source>
</evidence>
<accession>A0A0B2WSU4</accession>
<dbReference type="HOGENOM" id="CLU_497821_0_0_1"/>
<dbReference type="AlphaFoldDB" id="A0A0B2WSU4"/>
<feature type="region of interest" description="Disordered" evidence="1">
    <location>
        <begin position="375"/>
        <end position="405"/>
    </location>
</feature>
<comment type="caution">
    <text evidence="2">The sequence shown here is derived from an EMBL/GenBank/DDBJ whole genome shotgun (WGS) entry which is preliminary data.</text>
</comment>
<sequence>MARFASPALGCQLRLVEVEMDAAKETYDPRHFNEPLELSLEGQRSLGSDCGVLSLLITTGTRQMLSLRLNDLLSHPRGTEGMISVDRGNHRLCVNLPNRNHTLRVWFAEERDFLISVCILRKSGFKIEDSKIIQHRGIGTAATNTSTDPKFELAKASSANQTSPFSTTSLTVLTAQAKSLCHDDPLSFPRRKPWGENIFDEVLESLQRLSEDSKSRNVAEGDPLLESLGSHDLSYLNPYNAFSIKRKAILNQPNVGSPLKNMVDQEQQHQSESKRLKTTYTAPEPQPRHSHRYFTRSFSSSKSEAQKKTELRFPSSSLKVQRNASASTGGIFSDSTRGTFSASSDSSPIATLQQIMPRRRNLPFSTLVKSTHEKLRPASHAAEIDPGRESVTPPRARDKTQLSKGRLASPETTIILTPLASLDNVDKESCKIFDQYEKDIARGRDQGQSAVFYLERLHIARSSFWLNELRKIGKSDGETITSIQYVANRAHAMN</sequence>
<dbReference type="OrthoDB" id="5142910at2759"/>
<reference evidence="2 3" key="1">
    <citation type="journal article" date="2014" name="Proc. Natl. Acad. Sci. U.S.A.">
        <title>Trajectory and genomic determinants of fungal-pathogen speciation and host adaptation.</title>
        <authorList>
            <person name="Hu X."/>
            <person name="Xiao G."/>
            <person name="Zheng P."/>
            <person name="Shang Y."/>
            <person name="Su Y."/>
            <person name="Zhang X."/>
            <person name="Liu X."/>
            <person name="Zhan S."/>
            <person name="St Leger R.J."/>
            <person name="Wang C."/>
        </authorList>
    </citation>
    <scope>NUCLEOTIDE SEQUENCE [LARGE SCALE GENOMIC DNA]</scope>
    <source>
        <strain evidence="2 3">ARSEF 1941</strain>
    </source>
</reference>
<organism evidence="2 3">
    <name type="scientific">Metarhizium album (strain ARSEF 1941)</name>
    <dbReference type="NCBI Taxonomy" id="1081103"/>
    <lineage>
        <taxon>Eukaryota</taxon>
        <taxon>Fungi</taxon>
        <taxon>Dikarya</taxon>
        <taxon>Ascomycota</taxon>
        <taxon>Pezizomycotina</taxon>
        <taxon>Sordariomycetes</taxon>
        <taxon>Hypocreomycetidae</taxon>
        <taxon>Hypocreales</taxon>
        <taxon>Clavicipitaceae</taxon>
        <taxon>Metarhizium</taxon>
    </lineage>
</organism>